<keyword evidence="3" id="KW-1185">Reference proteome</keyword>
<dbReference type="RefSeq" id="WP_079418124.1">
    <property type="nucleotide sequence ID" value="NZ_MBTG01000036.1"/>
</dbReference>
<feature type="signal peptide" evidence="1">
    <location>
        <begin position="1"/>
        <end position="24"/>
    </location>
</feature>
<evidence type="ECO:0000313" key="3">
    <source>
        <dbReference type="Proteomes" id="UP000190626"/>
    </source>
</evidence>
<protein>
    <submittedName>
        <fullName evidence="2">Uncharacterized protein</fullName>
    </submittedName>
</protein>
<feature type="chain" id="PRO_5012889443" evidence="1">
    <location>
        <begin position="25"/>
        <end position="558"/>
    </location>
</feature>
<dbReference type="STRING" id="1469647.BC351_36475"/>
<dbReference type="Proteomes" id="UP000190626">
    <property type="component" value="Unassembled WGS sequence"/>
</dbReference>
<name>A0A1V4HBN8_9BACL</name>
<dbReference type="AlphaFoldDB" id="A0A1V4HBN8"/>
<evidence type="ECO:0000313" key="2">
    <source>
        <dbReference type="EMBL" id="OPH49994.1"/>
    </source>
</evidence>
<gene>
    <name evidence="2" type="ORF">BC351_36475</name>
</gene>
<accession>A0A1V4HBN8</accession>
<keyword evidence="1" id="KW-0732">Signal</keyword>
<dbReference type="OrthoDB" id="5136768at2"/>
<comment type="caution">
    <text evidence="2">The sequence shown here is derived from an EMBL/GenBank/DDBJ whole genome shotgun (WGS) entry which is preliminary data.</text>
</comment>
<organism evidence="2 3">
    <name type="scientific">Paenibacillus ferrarius</name>
    <dbReference type="NCBI Taxonomy" id="1469647"/>
    <lineage>
        <taxon>Bacteria</taxon>
        <taxon>Bacillati</taxon>
        <taxon>Bacillota</taxon>
        <taxon>Bacilli</taxon>
        <taxon>Bacillales</taxon>
        <taxon>Paenibacillaceae</taxon>
        <taxon>Paenibacillus</taxon>
    </lineage>
</organism>
<reference evidence="3" key="1">
    <citation type="submission" date="2016-07" db="EMBL/GenBank/DDBJ databases">
        <authorList>
            <person name="Florea S."/>
            <person name="Webb J.S."/>
            <person name="Jaromczyk J."/>
            <person name="Schardl C.L."/>
        </authorList>
    </citation>
    <scope>NUCLEOTIDE SEQUENCE [LARGE SCALE GENOMIC DNA]</scope>
    <source>
        <strain evidence="3">CY1</strain>
    </source>
</reference>
<dbReference type="EMBL" id="MBTG01000036">
    <property type="protein sequence ID" value="OPH49994.1"/>
    <property type="molecule type" value="Genomic_DNA"/>
</dbReference>
<evidence type="ECO:0000256" key="1">
    <source>
        <dbReference type="SAM" id="SignalP"/>
    </source>
</evidence>
<sequence length="558" mass="61600">MKKRIVSVLIMLSLFLSLVPPTLAADLSSDLSSDKHNSNSIGRVKVSTISLPSYVILQDATYTYSGKVFISYKTADDLNTTDYFNFAVLNDDGTDFKLIFSGVIPLNARSGGIRYMPFQDNKRVLLGDYVFECMPNLNNCKSNKLVPITYPTSLSTDPHISSVWSEIIIAPDNKHMAWTILLSNYTAGQAIGVLSRKTDSYVLENVQLLSKPEPFVNDPNKPGFIIPPTSTRGGEVKQFIQGGNALSVVGAKDYVTADSVIQDLTSDKVTHITRTPGYDETTIFSPDERLGMVMSTRFSKQTDPAIFGILPRPAYAGSGINGILYFYSVAGVRTFRSGDIGPALIDIDRSMNEPGYQGINLSTDENWVYHSPMSWHPDGKSAMWIEGRRGLDDDLHKRLQKVNLLDYKPHKTVPIKPTTDNIPYATKDLTKLTSSSNGNVQGKIAGKKSGYIDYVTTTTPNLSGKSEAQYVNFSDDGVNFYNGYEKYNYNYLSESVYEANLQLTGKQPGEMNLRATFSSILGDTPARLLFETAADGKPKSYGYAAFKGTTLHIEDLLE</sequence>
<proteinExistence type="predicted"/>